<keyword evidence="3 10" id="KW-0813">Transport</keyword>
<keyword evidence="6" id="KW-1133">Transmembrane helix</keyword>
<dbReference type="InterPro" id="IPR050567">
    <property type="entry name" value="Mitochondrial_Carrier"/>
</dbReference>
<dbReference type="GO" id="GO:0022857">
    <property type="term" value="F:transmembrane transporter activity"/>
    <property type="evidence" value="ECO:0007669"/>
    <property type="project" value="TreeGrafter"/>
</dbReference>
<dbReference type="AlphaFoldDB" id="A0A0L0FZD8"/>
<evidence type="ECO:0000256" key="3">
    <source>
        <dbReference type="ARBA" id="ARBA00022448"/>
    </source>
</evidence>
<protein>
    <submittedName>
        <fullName evidence="11">Uncharacterized protein</fullName>
    </submittedName>
</protein>
<dbReference type="Proteomes" id="UP000054560">
    <property type="component" value="Unassembled WGS sequence"/>
</dbReference>
<reference evidence="11 12" key="1">
    <citation type="submission" date="2011-02" db="EMBL/GenBank/DDBJ databases">
        <title>The Genome Sequence of Sphaeroforma arctica JP610.</title>
        <authorList>
            <consortium name="The Broad Institute Genome Sequencing Platform"/>
            <person name="Russ C."/>
            <person name="Cuomo C."/>
            <person name="Young S.K."/>
            <person name="Zeng Q."/>
            <person name="Gargeya S."/>
            <person name="Alvarado L."/>
            <person name="Berlin A."/>
            <person name="Chapman S.B."/>
            <person name="Chen Z."/>
            <person name="Freedman E."/>
            <person name="Gellesch M."/>
            <person name="Goldberg J."/>
            <person name="Griggs A."/>
            <person name="Gujja S."/>
            <person name="Heilman E."/>
            <person name="Heiman D."/>
            <person name="Howarth C."/>
            <person name="Mehta T."/>
            <person name="Neiman D."/>
            <person name="Pearson M."/>
            <person name="Roberts A."/>
            <person name="Saif S."/>
            <person name="Shea T."/>
            <person name="Shenoy N."/>
            <person name="Sisk P."/>
            <person name="Stolte C."/>
            <person name="Sykes S."/>
            <person name="White J."/>
            <person name="Yandava C."/>
            <person name="Burger G."/>
            <person name="Gray M.W."/>
            <person name="Holland P.W.H."/>
            <person name="King N."/>
            <person name="Lang F.B.F."/>
            <person name="Roger A.J."/>
            <person name="Ruiz-Trillo I."/>
            <person name="Haas B."/>
            <person name="Nusbaum C."/>
            <person name="Birren B."/>
        </authorList>
    </citation>
    <scope>NUCLEOTIDE SEQUENCE [LARGE SCALE GENOMIC DNA]</scope>
    <source>
        <strain evidence="11 12">JP610</strain>
    </source>
</reference>
<dbReference type="RefSeq" id="XP_014155828.1">
    <property type="nucleotide sequence ID" value="XM_014300353.1"/>
</dbReference>
<keyword evidence="5" id="KW-0677">Repeat</keyword>
<evidence type="ECO:0000256" key="10">
    <source>
        <dbReference type="RuleBase" id="RU000488"/>
    </source>
</evidence>
<dbReference type="SUPFAM" id="SSF103506">
    <property type="entry name" value="Mitochondrial carrier"/>
    <property type="match status" value="1"/>
</dbReference>
<feature type="repeat" description="Solcar" evidence="9">
    <location>
        <begin position="1"/>
        <end position="88"/>
    </location>
</feature>
<dbReference type="InterPro" id="IPR018108">
    <property type="entry name" value="MCP_transmembrane"/>
</dbReference>
<dbReference type="EMBL" id="KQ241979">
    <property type="protein sequence ID" value="KNC81926.1"/>
    <property type="molecule type" value="Genomic_DNA"/>
</dbReference>
<evidence type="ECO:0000313" key="11">
    <source>
        <dbReference type="EMBL" id="KNC81926.1"/>
    </source>
</evidence>
<dbReference type="GO" id="GO:0031966">
    <property type="term" value="C:mitochondrial membrane"/>
    <property type="evidence" value="ECO:0007669"/>
    <property type="project" value="UniProtKB-SubCell"/>
</dbReference>
<dbReference type="PANTHER" id="PTHR45624:SF24">
    <property type="entry name" value="MITOCHONDRIAL SUBSTRATE CARRIER FAMILY PROTEIN G"/>
    <property type="match status" value="1"/>
</dbReference>
<evidence type="ECO:0000256" key="4">
    <source>
        <dbReference type="ARBA" id="ARBA00022692"/>
    </source>
</evidence>
<sequence>MPTVVDILAGTCGGIAVTFVGHPMDTVKVRLQTQPQANPVYSGVADCVTKTIKWEGFPGLYKGVMSPLVGQMFFRSTMFAAFAGSKEFIRNQTGRELSTADFFIAGGMTGFASSFVEGPIDFYKTQLQIQIIRSKTIEGYKPAYTGLLDVAKKTWATNGVKAPFQGLTMTIIRNVPANAVYLGFYELFKNTLAERQKITVQEIPLFQNFLAGGVAGVLYWVAVFPLDVIKSAIMGDAVRPSERKFRGMADATRALMAEGGISRFYRGFTPCMIRYAFSPVVSLSLLDKSFCGGCFIWSLDVMNVHLCCCMAFA</sequence>
<name>A0A0L0FZD8_9EUKA</name>
<evidence type="ECO:0000256" key="5">
    <source>
        <dbReference type="ARBA" id="ARBA00022737"/>
    </source>
</evidence>
<dbReference type="eggNOG" id="KOG0758">
    <property type="taxonomic scope" value="Eukaryota"/>
</dbReference>
<evidence type="ECO:0000256" key="7">
    <source>
        <dbReference type="ARBA" id="ARBA00023128"/>
    </source>
</evidence>
<feature type="repeat" description="Solcar" evidence="9">
    <location>
        <begin position="203"/>
        <end position="292"/>
    </location>
</feature>
<dbReference type="STRING" id="667725.A0A0L0FZD8"/>
<evidence type="ECO:0000256" key="9">
    <source>
        <dbReference type="PROSITE-ProRule" id="PRU00282"/>
    </source>
</evidence>
<keyword evidence="12" id="KW-1185">Reference proteome</keyword>
<dbReference type="Pfam" id="PF00153">
    <property type="entry name" value="Mito_carr"/>
    <property type="match status" value="3"/>
</dbReference>
<accession>A0A0L0FZD8</accession>
<dbReference type="PROSITE" id="PS50920">
    <property type="entry name" value="SOLCAR"/>
    <property type="match status" value="3"/>
</dbReference>
<evidence type="ECO:0000256" key="2">
    <source>
        <dbReference type="ARBA" id="ARBA00006375"/>
    </source>
</evidence>
<proteinExistence type="inferred from homology"/>
<gene>
    <name evidence="11" type="ORF">SARC_05777</name>
</gene>
<dbReference type="Gene3D" id="1.50.40.10">
    <property type="entry name" value="Mitochondrial carrier domain"/>
    <property type="match status" value="1"/>
</dbReference>
<evidence type="ECO:0000256" key="1">
    <source>
        <dbReference type="ARBA" id="ARBA00004225"/>
    </source>
</evidence>
<comment type="subcellular location">
    <subcellularLocation>
        <location evidence="1">Mitochondrion membrane</location>
        <topology evidence="1">Multi-pass membrane protein</topology>
    </subcellularLocation>
</comment>
<keyword evidence="8 9" id="KW-0472">Membrane</keyword>
<feature type="repeat" description="Solcar" evidence="9">
    <location>
        <begin position="97"/>
        <end position="191"/>
    </location>
</feature>
<organism evidence="11 12">
    <name type="scientific">Sphaeroforma arctica JP610</name>
    <dbReference type="NCBI Taxonomy" id="667725"/>
    <lineage>
        <taxon>Eukaryota</taxon>
        <taxon>Ichthyosporea</taxon>
        <taxon>Ichthyophonida</taxon>
        <taxon>Sphaeroforma</taxon>
    </lineage>
</organism>
<evidence type="ECO:0000256" key="8">
    <source>
        <dbReference type="ARBA" id="ARBA00023136"/>
    </source>
</evidence>
<comment type="similarity">
    <text evidence="2 10">Belongs to the mitochondrial carrier (TC 2.A.29) family.</text>
</comment>
<evidence type="ECO:0000256" key="6">
    <source>
        <dbReference type="ARBA" id="ARBA00022989"/>
    </source>
</evidence>
<dbReference type="PANTHER" id="PTHR45624">
    <property type="entry name" value="MITOCHONDRIAL BASIC AMINO ACIDS TRANSPORTER-RELATED"/>
    <property type="match status" value="1"/>
</dbReference>
<evidence type="ECO:0000313" key="12">
    <source>
        <dbReference type="Proteomes" id="UP000054560"/>
    </source>
</evidence>
<dbReference type="OrthoDB" id="409586at2759"/>
<dbReference type="GeneID" id="25906281"/>
<dbReference type="InterPro" id="IPR023395">
    <property type="entry name" value="MCP_dom_sf"/>
</dbReference>
<keyword evidence="4 9" id="KW-0812">Transmembrane</keyword>
<keyword evidence="7" id="KW-0496">Mitochondrion</keyword>